<sequence length="220" mass="24886">MMLPYISSNLYPTWITMLPAAVLRGIGTSLLWAAQCTYFNESFVLFYKIEKNGRKSKRASNITPNHNKSVFDKEITTDKSDGQKVEQLSAFDLLSKTGNDSVLNGSSTRYHANASPIRLTSYRHKRDGLSENKLFSNEKRAETTKQIEGHNLKMLNDSGFPKTLKNVSGETKEEILLDSCLENIKESEETEKYQSYVDSTKSFFFGIHGLAYQLQMSLVA</sequence>
<proteinExistence type="predicted"/>
<dbReference type="EMBL" id="BGPR01011966">
    <property type="protein sequence ID" value="GBN53855.1"/>
    <property type="molecule type" value="Genomic_DNA"/>
</dbReference>
<organism evidence="1 2">
    <name type="scientific">Araneus ventricosus</name>
    <name type="common">Orbweaver spider</name>
    <name type="synonym">Epeira ventricosa</name>
    <dbReference type="NCBI Taxonomy" id="182803"/>
    <lineage>
        <taxon>Eukaryota</taxon>
        <taxon>Metazoa</taxon>
        <taxon>Ecdysozoa</taxon>
        <taxon>Arthropoda</taxon>
        <taxon>Chelicerata</taxon>
        <taxon>Arachnida</taxon>
        <taxon>Araneae</taxon>
        <taxon>Araneomorphae</taxon>
        <taxon>Entelegynae</taxon>
        <taxon>Araneoidea</taxon>
        <taxon>Araneidae</taxon>
        <taxon>Araneus</taxon>
    </lineage>
</organism>
<accession>A0A4Y2PPL6</accession>
<reference evidence="1 2" key="1">
    <citation type="journal article" date="2019" name="Sci. Rep.">
        <title>Orb-weaving spider Araneus ventricosus genome elucidates the spidroin gene catalogue.</title>
        <authorList>
            <person name="Kono N."/>
            <person name="Nakamura H."/>
            <person name="Ohtoshi R."/>
            <person name="Moran D.A.P."/>
            <person name="Shinohara A."/>
            <person name="Yoshida Y."/>
            <person name="Fujiwara M."/>
            <person name="Mori M."/>
            <person name="Tomita M."/>
            <person name="Arakawa K."/>
        </authorList>
    </citation>
    <scope>NUCLEOTIDE SEQUENCE [LARGE SCALE GENOMIC DNA]</scope>
</reference>
<evidence type="ECO:0000313" key="2">
    <source>
        <dbReference type="Proteomes" id="UP000499080"/>
    </source>
</evidence>
<dbReference type="OrthoDB" id="10648210at2759"/>
<protein>
    <submittedName>
        <fullName evidence="1">Uncharacterized protein</fullName>
    </submittedName>
</protein>
<evidence type="ECO:0000313" key="1">
    <source>
        <dbReference type="EMBL" id="GBN53855.1"/>
    </source>
</evidence>
<comment type="caution">
    <text evidence="1">The sequence shown here is derived from an EMBL/GenBank/DDBJ whole genome shotgun (WGS) entry which is preliminary data.</text>
</comment>
<keyword evidence="2" id="KW-1185">Reference proteome</keyword>
<name>A0A4Y2PPL6_ARAVE</name>
<dbReference type="AlphaFoldDB" id="A0A4Y2PPL6"/>
<gene>
    <name evidence="1" type="ORF">AVEN_122944_1</name>
</gene>
<dbReference type="Proteomes" id="UP000499080">
    <property type="component" value="Unassembled WGS sequence"/>
</dbReference>